<reference evidence="1" key="1">
    <citation type="submission" date="2017-08" db="EMBL/GenBank/DDBJ databases">
        <authorList>
            <person name="de Groot N.N."/>
        </authorList>
    </citation>
    <scope>NUCLEOTIDE SEQUENCE [LARGE SCALE GENOMIC DNA]</scope>
    <source>
        <strain evidence="1">PX439</strain>
    </source>
</reference>
<dbReference type="eggNOG" id="KOG3601">
    <property type="taxonomic scope" value="Eukaryota"/>
</dbReference>
<dbReference type="Proteomes" id="UP000216624">
    <property type="component" value="Unassembled WGS sequence"/>
</dbReference>
<comment type="caution">
    <text evidence="1">The sequence shown here is derived from an EMBL/GenBank/DDBJ whole genome shotgun (WGS) entry which is preliminary data.</text>
</comment>
<dbReference type="GO" id="GO:0016192">
    <property type="term" value="P:vesicle-mediated transport"/>
    <property type="evidence" value="ECO:0007669"/>
    <property type="project" value="UniProtKB-ARBA"/>
</dbReference>
<dbReference type="SUPFAM" id="SSF50044">
    <property type="entry name" value="SH3-domain"/>
    <property type="match status" value="1"/>
</dbReference>
<dbReference type="PANTHER" id="PTHR46037">
    <property type="entry name" value="PROTEIN ENHANCER OF SEVENLESS 2B"/>
    <property type="match status" value="1"/>
</dbReference>
<dbReference type="PRINTS" id="PR00452">
    <property type="entry name" value="SH3DOMAIN"/>
</dbReference>
<dbReference type="Pfam" id="PF00018">
    <property type="entry name" value="SH3_1"/>
    <property type="match status" value="2"/>
</dbReference>
<dbReference type="InterPro" id="IPR043539">
    <property type="entry name" value="Grb2-like"/>
</dbReference>
<dbReference type="SMART" id="SM00326">
    <property type="entry name" value="SH3"/>
    <property type="match status" value="2"/>
</dbReference>
<organism evidence="1 2">
    <name type="scientific">Caenorhabditis remanei</name>
    <name type="common">Caenorhabditis vulgaris</name>
    <dbReference type="NCBI Taxonomy" id="31234"/>
    <lineage>
        <taxon>Eukaryota</taxon>
        <taxon>Metazoa</taxon>
        <taxon>Ecdysozoa</taxon>
        <taxon>Nematoda</taxon>
        <taxon>Chromadorea</taxon>
        <taxon>Rhabditida</taxon>
        <taxon>Rhabditina</taxon>
        <taxon>Rhabditomorpha</taxon>
        <taxon>Rhabditoidea</taxon>
        <taxon>Rhabditidae</taxon>
        <taxon>Peloderinae</taxon>
        <taxon>Caenorhabditis</taxon>
    </lineage>
</organism>
<protein>
    <submittedName>
        <fullName evidence="1">Uncharacterized protein</fullName>
    </submittedName>
</protein>
<dbReference type="EMBL" id="NMWX01000510">
    <property type="protein sequence ID" value="OZF78649.1"/>
    <property type="molecule type" value="Genomic_DNA"/>
</dbReference>
<dbReference type="SUPFAM" id="SSF55550">
    <property type="entry name" value="SH2 domain"/>
    <property type="match status" value="1"/>
</dbReference>
<evidence type="ECO:0000313" key="1">
    <source>
        <dbReference type="EMBL" id="OZF78649.1"/>
    </source>
</evidence>
<dbReference type="SMART" id="SM00252">
    <property type="entry name" value="SH2"/>
    <property type="match status" value="1"/>
</dbReference>
<dbReference type="KEGG" id="crq:GCK72_018174"/>
<name>A0A260YZT1_CAERE</name>
<feature type="non-terminal residue" evidence="1">
    <location>
        <position position="1"/>
    </location>
</feature>
<dbReference type="OMA" id="IRMRECP"/>
<dbReference type="PROSITE" id="PS50002">
    <property type="entry name" value="SH3"/>
    <property type="match status" value="2"/>
</dbReference>
<accession>A0A260YZT1</accession>
<dbReference type="PRINTS" id="PR00401">
    <property type="entry name" value="SH2DOMAIN"/>
</dbReference>
<dbReference type="InterPro" id="IPR000980">
    <property type="entry name" value="SH2"/>
</dbReference>
<keyword evidence="2" id="KW-1185">Reference proteome</keyword>
<dbReference type="InterPro" id="IPR001452">
    <property type="entry name" value="SH3_domain"/>
</dbReference>
<dbReference type="HOGENOM" id="CLU_073617_1_0_1"/>
<dbReference type="CDD" id="cd11805">
    <property type="entry name" value="SH3_GRB2_like_C"/>
    <property type="match status" value="1"/>
</dbReference>
<dbReference type="Pfam" id="PF00017">
    <property type="entry name" value="SH2"/>
    <property type="match status" value="1"/>
</dbReference>
<dbReference type="PROSITE" id="PS50001">
    <property type="entry name" value="SH2"/>
    <property type="match status" value="1"/>
</dbReference>
<proteinExistence type="predicted"/>
<sequence>MEAIAEHDFQAGPNNELSFKRGNILKVLNKDEDPHWYKAELNGKEGFIPSNFIRMRECPWYLGKITRNDAEVLLKRPNVRDGNFLVRQCESSPGEFSVSVRFQDSIQHFKVLRDQTGKYYLWTEKHNSLNDLVRYHRTASVSRTHTILLSDMTIEAKFVQALFDFNPQESEELAFKRGDVIILIDKEDANWWEGQLNNRRGIFPSNYVCQLK</sequence>
<dbReference type="CDD" id="cd11804">
    <property type="entry name" value="SH3_GRB2_like_N"/>
    <property type="match status" value="1"/>
</dbReference>
<dbReference type="Gene3D" id="3.30.505.10">
    <property type="entry name" value="SH2 domain"/>
    <property type="match status" value="1"/>
</dbReference>
<gene>
    <name evidence="1" type="ORF">FL82_11284</name>
</gene>
<dbReference type="Gene3D" id="2.30.30.40">
    <property type="entry name" value="SH3 Domains"/>
    <property type="match status" value="2"/>
</dbReference>
<dbReference type="STRING" id="31234.E3LPX8"/>
<dbReference type="CTD" id="9812874"/>
<evidence type="ECO:0000313" key="2">
    <source>
        <dbReference type="Proteomes" id="UP000216624"/>
    </source>
</evidence>
<dbReference type="InterPro" id="IPR036028">
    <property type="entry name" value="SH3-like_dom_sf"/>
</dbReference>
<dbReference type="PRINTS" id="PR00499">
    <property type="entry name" value="P67PHOX"/>
</dbReference>
<dbReference type="CDD" id="cd09941">
    <property type="entry name" value="SH2_Grb2_like"/>
    <property type="match status" value="1"/>
</dbReference>
<dbReference type="InterPro" id="IPR036860">
    <property type="entry name" value="SH2_dom_sf"/>
</dbReference>
<dbReference type="OrthoDB" id="10255964at2759"/>